<dbReference type="eggNOG" id="ENOG502S6B9">
    <property type="taxonomic scope" value="Eukaryota"/>
</dbReference>
<evidence type="ECO:0000313" key="8">
    <source>
        <dbReference type="EMBL" id="GAA96172.1"/>
    </source>
</evidence>
<gene>
    <name evidence="8" type="primary">Mo02836</name>
    <name evidence="8" type="ORF">E5Q_02836</name>
</gene>
<keyword evidence="9" id="KW-1185">Reference proteome</keyword>
<evidence type="ECO:0000256" key="6">
    <source>
        <dbReference type="ARBA" id="ARBA00037847"/>
    </source>
</evidence>
<keyword evidence="2 7" id="KW-0812">Transmembrane</keyword>
<evidence type="ECO:0000313" key="9">
    <source>
        <dbReference type="Proteomes" id="UP000009131"/>
    </source>
</evidence>
<proteinExistence type="predicted"/>
<comment type="caution">
    <text evidence="8">The sequence shown here is derived from an EMBL/GenBank/DDBJ whole genome shotgun (WGS) entry which is preliminary data.</text>
</comment>
<keyword evidence="3 7" id="KW-1133">Transmembrane helix</keyword>
<dbReference type="AlphaFoldDB" id="G7E012"/>
<dbReference type="OMA" id="LAFWMNA"/>
<evidence type="ECO:0000256" key="3">
    <source>
        <dbReference type="ARBA" id="ARBA00022989"/>
    </source>
</evidence>
<organism evidence="8 9">
    <name type="scientific">Mixia osmundae (strain CBS 9802 / IAM 14324 / JCM 22182 / KY 12970)</name>
    <dbReference type="NCBI Taxonomy" id="764103"/>
    <lineage>
        <taxon>Eukaryota</taxon>
        <taxon>Fungi</taxon>
        <taxon>Dikarya</taxon>
        <taxon>Basidiomycota</taxon>
        <taxon>Pucciniomycotina</taxon>
        <taxon>Mixiomycetes</taxon>
        <taxon>Mixiales</taxon>
        <taxon>Mixiaceae</taxon>
        <taxon>Mixia</taxon>
    </lineage>
</organism>
<keyword evidence="5" id="KW-0539">Nucleus</keyword>
<dbReference type="EMBL" id="BABT02000076">
    <property type="protein sequence ID" value="GAA96172.1"/>
    <property type="molecule type" value="Genomic_DNA"/>
</dbReference>
<comment type="subcellular location">
    <subcellularLocation>
        <location evidence="6">Endomembrane system</location>
        <topology evidence="6">Single-pass membrane protein</topology>
    </subcellularLocation>
    <subcellularLocation>
        <location evidence="1">Nucleus membrane</location>
    </subcellularLocation>
</comment>
<dbReference type="Proteomes" id="UP000009131">
    <property type="component" value="Unassembled WGS sequence"/>
</dbReference>
<evidence type="ECO:0000256" key="2">
    <source>
        <dbReference type="ARBA" id="ARBA00022692"/>
    </source>
</evidence>
<dbReference type="GO" id="GO:0031965">
    <property type="term" value="C:nuclear membrane"/>
    <property type="evidence" value="ECO:0007669"/>
    <property type="project" value="UniProtKB-SubCell"/>
</dbReference>
<name>G7E012_MIXOS</name>
<reference evidence="8 9" key="1">
    <citation type="journal article" date="2011" name="J. Gen. Appl. Microbiol.">
        <title>Draft genome sequencing of the enigmatic basidiomycete Mixia osmundae.</title>
        <authorList>
            <person name="Nishida H."/>
            <person name="Nagatsuka Y."/>
            <person name="Sugiyama J."/>
        </authorList>
    </citation>
    <scope>NUCLEOTIDE SEQUENCE [LARGE SCALE GENOMIC DNA]</scope>
    <source>
        <strain evidence="9">CBS 9802 / IAM 14324 / JCM 22182 / KY 12970</strain>
    </source>
</reference>
<keyword evidence="4 7" id="KW-0472">Membrane</keyword>
<dbReference type="InParanoid" id="G7E012"/>
<dbReference type="HOGENOM" id="CLU_036503_0_1_1"/>
<dbReference type="PANTHER" id="PTHR12265:SF30">
    <property type="entry name" value="TRANSMEMBRANE PROTEIN 53"/>
    <property type="match status" value="1"/>
</dbReference>
<dbReference type="Pfam" id="PF05705">
    <property type="entry name" value="DUF829"/>
    <property type="match status" value="1"/>
</dbReference>
<reference evidence="8 9" key="2">
    <citation type="journal article" date="2012" name="Open Biol.">
        <title>Characteristics of nucleosomes and linker DNA regions on the genome of the basidiomycete Mixia osmundae revealed by mono- and dinucleosome mapping.</title>
        <authorList>
            <person name="Nishida H."/>
            <person name="Kondo S."/>
            <person name="Matsumoto T."/>
            <person name="Suzuki Y."/>
            <person name="Yoshikawa H."/>
            <person name="Taylor T.D."/>
            <person name="Sugiyama J."/>
        </authorList>
    </citation>
    <scope>NUCLEOTIDE SEQUENCE [LARGE SCALE GENOMIC DNA]</scope>
    <source>
        <strain evidence="9">CBS 9802 / IAM 14324 / JCM 22182 / KY 12970</strain>
    </source>
</reference>
<sequence>MSSVLLIFGWMEASMKHLSKYSDQYQLMYPSSTIVLIRSRQKHFMQPAARTAAGLQPVAKILREERAVSSSRAPAEATIHTHVFSNGGVYQLASLSKLLETTSPHTPDKRAARSKGDRSALASMPHHFPTKTLILDSCPGATGYQVSLAAFSAGLSGIKRYFAYALISVYYVLSTLYYTLTRSRNVIEVSRKALEADELVPPVQRTYIYSDKDTLIDWREVEAHVAKVRANGIPCKLEMFHGSAHVSHARADGKRYWKLVGQAWDEAN</sequence>
<evidence type="ECO:0000256" key="7">
    <source>
        <dbReference type="SAM" id="Phobius"/>
    </source>
</evidence>
<dbReference type="OrthoDB" id="77878at2759"/>
<feature type="transmembrane region" description="Helical" evidence="7">
    <location>
        <begin position="161"/>
        <end position="180"/>
    </location>
</feature>
<accession>G7E012</accession>
<evidence type="ECO:0000256" key="4">
    <source>
        <dbReference type="ARBA" id="ARBA00023136"/>
    </source>
</evidence>
<protein>
    <submittedName>
        <fullName evidence="8">Uncharacterized protein</fullName>
    </submittedName>
</protein>
<dbReference type="PANTHER" id="PTHR12265">
    <property type="entry name" value="TRANSMEMBRANE PROTEIN 53"/>
    <property type="match status" value="1"/>
</dbReference>
<evidence type="ECO:0000256" key="1">
    <source>
        <dbReference type="ARBA" id="ARBA00004126"/>
    </source>
</evidence>
<dbReference type="RefSeq" id="XP_014570795.1">
    <property type="nucleotide sequence ID" value="XM_014715309.1"/>
</dbReference>
<dbReference type="InterPro" id="IPR008547">
    <property type="entry name" value="DUF829_TMEM53"/>
</dbReference>
<evidence type="ECO:0000256" key="5">
    <source>
        <dbReference type="ARBA" id="ARBA00023242"/>
    </source>
</evidence>